<evidence type="ECO:0000313" key="2">
    <source>
        <dbReference type="Proteomes" id="UP000093954"/>
    </source>
</evidence>
<evidence type="ECO:0000313" key="1">
    <source>
        <dbReference type="EMBL" id="OBR94768.1"/>
    </source>
</evidence>
<organism evidence="1 2">
    <name type="scientific">Clostridium ragsdalei P11</name>
    <dbReference type="NCBI Taxonomy" id="1353534"/>
    <lineage>
        <taxon>Bacteria</taxon>
        <taxon>Bacillati</taxon>
        <taxon>Bacillota</taxon>
        <taxon>Clostridia</taxon>
        <taxon>Eubacteriales</taxon>
        <taxon>Clostridiaceae</taxon>
        <taxon>Clostridium</taxon>
    </lineage>
</organism>
<dbReference type="AlphaFoldDB" id="A0A1A6AXK8"/>
<protein>
    <submittedName>
        <fullName evidence="1">Uncharacterized protein</fullName>
    </submittedName>
</protein>
<dbReference type="EMBL" id="LROS01000011">
    <property type="protein sequence ID" value="OBR94768.1"/>
    <property type="molecule type" value="Genomic_DNA"/>
</dbReference>
<dbReference type="Proteomes" id="UP000093954">
    <property type="component" value="Unassembled WGS sequence"/>
</dbReference>
<gene>
    <name evidence="1" type="ORF">CLRAG_11060</name>
</gene>
<keyword evidence="2" id="KW-1185">Reference proteome</keyword>
<name>A0A1A6AXK8_9CLOT</name>
<accession>A0A1A6AXK8</accession>
<sequence>MLINRLLSALALRRRYPLGKIVIQGRSCSLLLGEVGVLEQVVIGGTQFIKLYLKSRKLILNLICYDRTLKVVTVKGYVFV</sequence>
<reference evidence="1 2" key="1">
    <citation type="journal article" date="2012" name="Front. Microbiol.">
        <title>Draft Genome Sequence of the Virulent Strain 01-B526 of the Fish Pathogen Aeromonas salmonicida.</title>
        <authorList>
            <person name="Charette S.J."/>
            <person name="Brochu F."/>
            <person name="Boyle B."/>
            <person name="Filion G."/>
            <person name="Tanaka K.H."/>
            <person name="Derome N."/>
        </authorList>
    </citation>
    <scope>NUCLEOTIDE SEQUENCE [LARGE SCALE GENOMIC DNA]</scope>
    <source>
        <strain evidence="1 2">P11</strain>
    </source>
</reference>
<comment type="caution">
    <text evidence="1">The sequence shown here is derived from an EMBL/GenBank/DDBJ whole genome shotgun (WGS) entry which is preliminary data.</text>
</comment>
<proteinExistence type="predicted"/>